<dbReference type="GO" id="GO:0005634">
    <property type="term" value="C:nucleus"/>
    <property type="evidence" value="ECO:0007669"/>
    <property type="project" value="UniProtKB-SubCell"/>
</dbReference>
<dbReference type="InterPro" id="IPR000047">
    <property type="entry name" value="HTH_motif"/>
</dbReference>
<feature type="region of interest" description="Disordered" evidence="13">
    <location>
        <begin position="254"/>
        <end position="277"/>
    </location>
</feature>
<comment type="function">
    <text evidence="11">Transcription factor.</text>
</comment>
<reference evidence="15 16" key="1">
    <citation type="journal article" date="2017" name="Nature">
        <title>The Apostasia genome and the evolution of orchids.</title>
        <authorList>
            <person name="Zhang G.Q."/>
            <person name="Liu K.W."/>
            <person name="Li Z."/>
            <person name="Lohaus R."/>
            <person name="Hsiao Y.Y."/>
            <person name="Niu S.C."/>
            <person name="Wang J.Y."/>
            <person name="Lin Y.C."/>
            <person name="Xu Q."/>
            <person name="Chen L.J."/>
            <person name="Yoshida K."/>
            <person name="Fujiwara S."/>
            <person name="Wang Z.W."/>
            <person name="Zhang Y.Q."/>
            <person name="Mitsuda N."/>
            <person name="Wang M."/>
            <person name="Liu G.H."/>
            <person name="Pecoraro L."/>
            <person name="Huang H.X."/>
            <person name="Xiao X.J."/>
            <person name="Lin M."/>
            <person name="Wu X.Y."/>
            <person name="Wu W.L."/>
            <person name="Chen Y.Y."/>
            <person name="Chang S.B."/>
            <person name="Sakamoto S."/>
            <person name="Ohme-Takagi M."/>
            <person name="Yagi M."/>
            <person name="Zeng S.J."/>
            <person name="Shen C.Y."/>
            <person name="Yeh C.M."/>
            <person name="Luo Y.B."/>
            <person name="Tsai W.C."/>
            <person name="Van de Peer Y."/>
            <person name="Liu Z.J."/>
        </authorList>
    </citation>
    <scope>NUCLEOTIDE SEQUENCE [LARGE SCALE GENOMIC DNA]</scope>
    <source>
        <strain evidence="16">cv. Shenzhen</strain>
        <tissue evidence="15">Stem</tissue>
    </source>
</reference>
<keyword evidence="6 9" id="KW-0539">Nucleus</keyword>
<dbReference type="Proteomes" id="UP000236161">
    <property type="component" value="Unassembled WGS sequence"/>
</dbReference>
<dbReference type="InterPro" id="IPR003106">
    <property type="entry name" value="Leu_zip_homeo"/>
</dbReference>
<dbReference type="PANTHER" id="PTHR24326:SF606">
    <property type="entry name" value="HOMEOBOX-LEUCINE ZIPPER PROTEIN ATHB-54"/>
    <property type="match status" value="1"/>
</dbReference>
<dbReference type="AlphaFoldDB" id="A0A2I0B9N9"/>
<evidence type="ECO:0000259" key="14">
    <source>
        <dbReference type="PROSITE" id="PS50071"/>
    </source>
</evidence>
<feature type="DNA-binding region" description="Homeobox" evidence="9">
    <location>
        <begin position="105"/>
        <end position="164"/>
    </location>
</feature>
<keyword evidence="4 9" id="KW-0371">Homeobox</keyword>
<dbReference type="InterPro" id="IPR001356">
    <property type="entry name" value="HD"/>
</dbReference>
<dbReference type="SUPFAM" id="SSF46689">
    <property type="entry name" value="Homeodomain-like"/>
    <property type="match status" value="1"/>
</dbReference>
<dbReference type="EMBL" id="KZ451903">
    <property type="protein sequence ID" value="PKA64497.1"/>
    <property type="molecule type" value="Genomic_DNA"/>
</dbReference>
<dbReference type="GO" id="GO:0045893">
    <property type="term" value="P:positive regulation of DNA-templated transcription"/>
    <property type="evidence" value="ECO:0007669"/>
    <property type="project" value="TreeGrafter"/>
</dbReference>
<feature type="region of interest" description="Disordered" evidence="13">
    <location>
        <begin position="212"/>
        <end position="232"/>
    </location>
</feature>
<dbReference type="PANTHER" id="PTHR24326">
    <property type="entry name" value="HOMEOBOX-LEUCINE ZIPPER PROTEIN"/>
    <property type="match status" value="1"/>
</dbReference>
<accession>A0A2I0B9N9</accession>
<evidence type="ECO:0000256" key="9">
    <source>
        <dbReference type="PROSITE-ProRule" id="PRU00108"/>
    </source>
</evidence>
<dbReference type="PRINTS" id="PR00031">
    <property type="entry name" value="HTHREPRESSR"/>
</dbReference>
<dbReference type="InterPro" id="IPR017970">
    <property type="entry name" value="Homeobox_CS"/>
</dbReference>
<evidence type="ECO:0000256" key="2">
    <source>
        <dbReference type="ARBA" id="ARBA00023015"/>
    </source>
</evidence>
<keyword evidence="16" id="KW-1185">Reference proteome</keyword>
<feature type="coiled-coil region" evidence="12">
    <location>
        <begin position="162"/>
        <end position="210"/>
    </location>
</feature>
<dbReference type="FunFam" id="1.10.10.60:FF:000242">
    <property type="entry name" value="Homeobox-leucine zipper protein HOX13"/>
    <property type="match status" value="1"/>
</dbReference>
<keyword evidence="3 9" id="KW-0238">DNA-binding</keyword>
<evidence type="ECO:0000256" key="4">
    <source>
        <dbReference type="ARBA" id="ARBA00023155"/>
    </source>
</evidence>
<evidence type="ECO:0000256" key="10">
    <source>
        <dbReference type="RuleBase" id="RU000682"/>
    </source>
</evidence>
<keyword evidence="12" id="KW-0175">Coiled coil</keyword>
<comment type="function">
    <text evidence="8">Probable transcription factor.</text>
</comment>
<protein>
    <recommendedName>
        <fullName evidence="11">Homeobox-leucine zipper protein</fullName>
    </recommendedName>
    <alternativeName>
        <fullName evidence="11">HD-ZIP protein</fullName>
    </alternativeName>
    <alternativeName>
        <fullName evidence="11">Homeodomain transcription factor</fullName>
    </alternativeName>
</protein>
<dbReference type="InterPro" id="IPR045224">
    <property type="entry name" value="HDZip_class_I_plant"/>
</dbReference>
<dbReference type="GO" id="GO:0000981">
    <property type="term" value="F:DNA-binding transcription factor activity, RNA polymerase II-specific"/>
    <property type="evidence" value="ECO:0007669"/>
    <property type="project" value="UniProtKB-UniRule"/>
</dbReference>
<evidence type="ECO:0000256" key="11">
    <source>
        <dbReference type="RuleBase" id="RU369038"/>
    </source>
</evidence>
<evidence type="ECO:0000256" key="7">
    <source>
        <dbReference type="ARBA" id="ARBA00025748"/>
    </source>
</evidence>
<dbReference type="PROSITE" id="PS00027">
    <property type="entry name" value="HOMEOBOX_1"/>
    <property type="match status" value="1"/>
</dbReference>
<feature type="domain" description="Homeobox" evidence="14">
    <location>
        <begin position="103"/>
        <end position="163"/>
    </location>
</feature>
<proteinExistence type="inferred from homology"/>
<evidence type="ECO:0000256" key="5">
    <source>
        <dbReference type="ARBA" id="ARBA00023163"/>
    </source>
</evidence>
<keyword evidence="5 11" id="KW-0804">Transcription</keyword>
<dbReference type="Pfam" id="PF02183">
    <property type="entry name" value="HALZ"/>
    <property type="match status" value="1"/>
</dbReference>
<comment type="similarity">
    <text evidence="7 11">Belongs to the HD-ZIP homeobox family. Class I subfamily.</text>
</comment>
<dbReference type="SMART" id="SM00389">
    <property type="entry name" value="HOX"/>
    <property type="match status" value="1"/>
</dbReference>
<keyword evidence="2 11" id="KW-0805">Transcription regulation</keyword>
<dbReference type="CDD" id="cd00086">
    <property type="entry name" value="homeodomain"/>
    <property type="match status" value="1"/>
</dbReference>
<comment type="subcellular location">
    <subcellularLocation>
        <location evidence="1 9 10">Nucleus</location>
    </subcellularLocation>
</comment>
<evidence type="ECO:0000313" key="15">
    <source>
        <dbReference type="EMBL" id="PKA64497.1"/>
    </source>
</evidence>
<dbReference type="Gene3D" id="1.10.10.60">
    <property type="entry name" value="Homeodomain-like"/>
    <property type="match status" value="1"/>
</dbReference>
<evidence type="ECO:0000256" key="3">
    <source>
        <dbReference type="ARBA" id="ARBA00023125"/>
    </source>
</evidence>
<evidence type="ECO:0000256" key="1">
    <source>
        <dbReference type="ARBA" id="ARBA00004123"/>
    </source>
</evidence>
<evidence type="ECO:0000256" key="6">
    <source>
        <dbReference type="ARBA" id="ARBA00023242"/>
    </source>
</evidence>
<evidence type="ECO:0000256" key="13">
    <source>
        <dbReference type="SAM" id="MobiDB-lite"/>
    </source>
</evidence>
<dbReference type="GO" id="GO:0043565">
    <property type="term" value="F:sequence-specific DNA binding"/>
    <property type="evidence" value="ECO:0007669"/>
    <property type="project" value="InterPro"/>
</dbReference>
<evidence type="ECO:0000256" key="8">
    <source>
        <dbReference type="ARBA" id="ARBA00037260"/>
    </source>
</evidence>
<gene>
    <name evidence="15" type="primary">HAT5</name>
    <name evidence="15" type="ORF">AXF42_Ash007242</name>
</gene>
<sequence length="320" mass="36606">MAERRVHGGSNMGFLLQREGISPETIEAMLNSSSSSGGFQGTSLHLQFLFSSFRFCFNSSVPIISASSSMVNVDDFYTNTSDLACYRLLDVEQAGEEGLEDYLQQPEKKRRLGADQVQSLEKSFEIENKLDPERKIKLAKELGLQPRQVAIWFQNRRARWKTKQLEKDYEVLKADYDDLKVEYENLLKEKEKLQSEVTTLSNKLLLKEKNMKNSMKLEKSSPPPPKSEPDSAIKVRSMDAPNFRFKQEDLSSVNSTVNDSCSPPLVEPADSSNVFEPDQSDLSYAEEEEEVKGYHFLRLEDSSSQYVFPVEDQAFLFWPF</sequence>
<dbReference type="OrthoDB" id="6159439at2759"/>
<organism evidence="15 16">
    <name type="scientific">Apostasia shenzhenica</name>
    <dbReference type="NCBI Taxonomy" id="1088818"/>
    <lineage>
        <taxon>Eukaryota</taxon>
        <taxon>Viridiplantae</taxon>
        <taxon>Streptophyta</taxon>
        <taxon>Embryophyta</taxon>
        <taxon>Tracheophyta</taxon>
        <taxon>Spermatophyta</taxon>
        <taxon>Magnoliopsida</taxon>
        <taxon>Liliopsida</taxon>
        <taxon>Asparagales</taxon>
        <taxon>Orchidaceae</taxon>
        <taxon>Apostasioideae</taxon>
        <taxon>Apostasia</taxon>
    </lineage>
</organism>
<dbReference type="PROSITE" id="PS50071">
    <property type="entry name" value="HOMEOBOX_2"/>
    <property type="match status" value="1"/>
</dbReference>
<dbReference type="Pfam" id="PF00046">
    <property type="entry name" value="Homeodomain"/>
    <property type="match status" value="1"/>
</dbReference>
<dbReference type="InterPro" id="IPR009057">
    <property type="entry name" value="Homeodomain-like_sf"/>
</dbReference>
<evidence type="ECO:0000256" key="12">
    <source>
        <dbReference type="SAM" id="Coils"/>
    </source>
</evidence>
<evidence type="ECO:0000313" key="16">
    <source>
        <dbReference type="Proteomes" id="UP000236161"/>
    </source>
</evidence>
<name>A0A2I0B9N9_9ASPA</name>